<dbReference type="PRINTS" id="PR00363">
    <property type="entry name" value="CYTOCHROMEB5"/>
</dbReference>
<accession>A0A7J6M8F0</accession>
<dbReference type="GO" id="GO:0016491">
    <property type="term" value="F:oxidoreductase activity"/>
    <property type="evidence" value="ECO:0007669"/>
    <property type="project" value="UniProtKB-KW"/>
</dbReference>
<dbReference type="InterPro" id="IPR036400">
    <property type="entry name" value="Cyt_B5-like_heme/steroid_sf"/>
</dbReference>
<dbReference type="InterPro" id="IPR001199">
    <property type="entry name" value="Cyt_B5-like_heme/steroid-bd"/>
</dbReference>
<dbReference type="AlphaFoldDB" id="A0A7J6M8F0"/>
<evidence type="ECO:0000256" key="3">
    <source>
        <dbReference type="ARBA" id="ARBA00022723"/>
    </source>
</evidence>
<proteinExistence type="predicted"/>
<dbReference type="PANTHER" id="PTHR10578:SF148">
    <property type="entry name" value="L-LACTATE DEHYDROGENASE (CYTOCHROME)"/>
    <property type="match status" value="1"/>
</dbReference>
<sequence>MVKVITAAELSKHTTKESCWMAIHGKVYDLTAFIHEHPGGSAILLRHSGRDSTKEFEKFHSEDMIERVLPNSAIVGDFEEPATVTASEPPPVDDTPEMVSLIDEEPKNATLDMMLNAMDFKAVAEGKVSREGWAYLYSAAGDEFSYQENEDAFARISLIPRVLVDVSKVDCSANILGRHCDVPFYITAVAMAKLYDRDGEKCMARGVSKTKACGIDMPYMVPTLASCSLREIVAACEPSLDKWYQLYVNPSFSVVESMITKIIDNGFSALFITVDAPELGMREKDMRFKARESAAVQGGAKRETAGVAQAITSFITHSLSWKNLPDITNLAKKKAAERATDAVRAYRERHRLGLRGIVVSNHGARQVDTVKSGVQMLYECTRALKKFVLGNEVHNLKNRVYEAERTKLALLVSSAKIASFVGWKGRSDAQFSVFVDGGVRRGTDILKCIALGASAVGIGRPFMTAMAAFREDGVVKLANLFKEEILVNMRLLGCQNLDEVDEELLDARAMDYPPPGQVRARY</sequence>
<evidence type="ECO:0000259" key="6">
    <source>
        <dbReference type="PROSITE" id="PS50255"/>
    </source>
</evidence>
<dbReference type="PROSITE" id="PS50255">
    <property type="entry name" value="CYTOCHROME_B5_2"/>
    <property type="match status" value="1"/>
</dbReference>
<dbReference type="OrthoDB" id="25826at2759"/>
<evidence type="ECO:0000313" key="9">
    <source>
        <dbReference type="Proteomes" id="UP000591131"/>
    </source>
</evidence>
<protein>
    <submittedName>
        <fullName evidence="8">Cytochrome b2, mitochondrial</fullName>
    </submittedName>
</protein>
<dbReference type="Gene3D" id="3.10.120.10">
    <property type="entry name" value="Cytochrome b5-like heme/steroid binding domain"/>
    <property type="match status" value="1"/>
</dbReference>
<keyword evidence="9" id="KW-1185">Reference proteome</keyword>
<dbReference type="PROSITE" id="PS00191">
    <property type="entry name" value="CYTOCHROME_B5_1"/>
    <property type="match status" value="1"/>
</dbReference>
<dbReference type="GO" id="GO:0020037">
    <property type="term" value="F:heme binding"/>
    <property type="evidence" value="ECO:0007669"/>
    <property type="project" value="InterPro"/>
</dbReference>
<dbReference type="EMBL" id="JAAPAO010000203">
    <property type="protein sequence ID" value="KAF4667794.1"/>
    <property type="molecule type" value="Genomic_DNA"/>
</dbReference>
<gene>
    <name evidence="8" type="primary">CYB2_1</name>
    <name evidence="8" type="ORF">FOL47_003383</name>
</gene>
<comment type="caution">
    <text evidence="8">The sequence shown here is derived from an EMBL/GenBank/DDBJ whole genome shotgun (WGS) entry which is preliminary data.</text>
</comment>
<dbReference type="InterPro" id="IPR013785">
    <property type="entry name" value="Aldolase_TIM"/>
</dbReference>
<evidence type="ECO:0000313" key="8">
    <source>
        <dbReference type="EMBL" id="KAF4667794.1"/>
    </source>
</evidence>
<dbReference type="SMART" id="SM01117">
    <property type="entry name" value="Cyt-b5"/>
    <property type="match status" value="1"/>
</dbReference>
<feature type="domain" description="FMN hydroxy acid dehydrogenase" evidence="7">
    <location>
        <begin position="109"/>
        <end position="510"/>
    </location>
</feature>
<dbReference type="PROSITE" id="PS00557">
    <property type="entry name" value="FMN_HYDROXY_ACID_DH_1"/>
    <property type="match status" value="1"/>
</dbReference>
<evidence type="ECO:0000259" key="7">
    <source>
        <dbReference type="PROSITE" id="PS51349"/>
    </source>
</evidence>
<dbReference type="Pfam" id="PF01070">
    <property type="entry name" value="FMN_dh"/>
    <property type="match status" value="2"/>
</dbReference>
<keyword evidence="4" id="KW-0560">Oxidoreductase</keyword>
<dbReference type="Gene3D" id="3.20.20.70">
    <property type="entry name" value="Aldolase class I"/>
    <property type="match status" value="1"/>
</dbReference>
<reference evidence="8 9" key="1">
    <citation type="submission" date="2020-04" db="EMBL/GenBank/DDBJ databases">
        <title>Perkinsus chesapeaki whole genome sequence.</title>
        <authorList>
            <person name="Bogema D.R."/>
        </authorList>
    </citation>
    <scope>NUCLEOTIDE SEQUENCE [LARGE SCALE GENOMIC DNA]</scope>
    <source>
        <strain evidence="8">ATCC PRA-425</strain>
    </source>
</reference>
<comment type="cofactor">
    <cofactor evidence="1">
        <name>FMN</name>
        <dbReference type="ChEBI" id="CHEBI:58210"/>
    </cofactor>
</comment>
<dbReference type="InterPro" id="IPR008259">
    <property type="entry name" value="FMN_hydac_DH_AS"/>
</dbReference>
<dbReference type="InterPro" id="IPR037396">
    <property type="entry name" value="FMN_HAD"/>
</dbReference>
<evidence type="ECO:0000256" key="1">
    <source>
        <dbReference type="ARBA" id="ARBA00001917"/>
    </source>
</evidence>
<dbReference type="GO" id="GO:0046872">
    <property type="term" value="F:metal ion binding"/>
    <property type="evidence" value="ECO:0007669"/>
    <property type="project" value="UniProtKB-KW"/>
</dbReference>
<keyword evidence="2" id="KW-0349">Heme</keyword>
<dbReference type="PROSITE" id="PS51349">
    <property type="entry name" value="FMN_HYDROXY_ACID_DH_2"/>
    <property type="match status" value="1"/>
</dbReference>
<dbReference type="PANTHER" id="PTHR10578">
    <property type="entry name" value="S -2-HYDROXY-ACID OXIDASE-RELATED"/>
    <property type="match status" value="1"/>
</dbReference>
<dbReference type="InterPro" id="IPR000262">
    <property type="entry name" value="FMN-dep_DH"/>
</dbReference>
<dbReference type="InterPro" id="IPR018506">
    <property type="entry name" value="Cyt_B5_heme-BS"/>
</dbReference>
<feature type="domain" description="Cytochrome b5 heme-binding" evidence="6">
    <location>
        <begin position="2"/>
        <end position="79"/>
    </location>
</feature>
<evidence type="ECO:0000256" key="4">
    <source>
        <dbReference type="ARBA" id="ARBA00023002"/>
    </source>
</evidence>
<dbReference type="Proteomes" id="UP000591131">
    <property type="component" value="Unassembled WGS sequence"/>
</dbReference>
<dbReference type="SUPFAM" id="SSF51395">
    <property type="entry name" value="FMN-linked oxidoreductases"/>
    <property type="match status" value="1"/>
</dbReference>
<organism evidence="8 9">
    <name type="scientific">Perkinsus chesapeaki</name>
    <name type="common">Clam parasite</name>
    <name type="synonym">Perkinsus andrewsi</name>
    <dbReference type="NCBI Taxonomy" id="330153"/>
    <lineage>
        <taxon>Eukaryota</taxon>
        <taxon>Sar</taxon>
        <taxon>Alveolata</taxon>
        <taxon>Perkinsozoa</taxon>
        <taxon>Perkinsea</taxon>
        <taxon>Perkinsida</taxon>
        <taxon>Perkinsidae</taxon>
        <taxon>Perkinsus</taxon>
    </lineage>
</organism>
<dbReference type="SUPFAM" id="SSF55856">
    <property type="entry name" value="Cytochrome b5-like heme/steroid binding domain"/>
    <property type="match status" value="1"/>
</dbReference>
<evidence type="ECO:0000256" key="2">
    <source>
        <dbReference type="ARBA" id="ARBA00022617"/>
    </source>
</evidence>
<name>A0A7J6M8F0_PERCH</name>
<dbReference type="Pfam" id="PF00173">
    <property type="entry name" value="Cyt-b5"/>
    <property type="match status" value="1"/>
</dbReference>
<keyword evidence="3" id="KW-0479">Metal-binding</keyword>
<keyword evidence="5" id="KW-0408">Iron</keyword>
<evidence type="ECO:0000256" key="5">
    <source>
        <dbReference type="ARBA" id="ARBA00023004"/>
    </source>
</evidence>